<comment type="caution">
    <text evidence="1">The sequence shown here is derived from an EMBL/GenBank/DDBJ whole genome shotgun (WGS) entry which is preliminary data.</text>
</comment>
<dbReference type="GO" id="GO:0036088">
    <property type="term" value="P:D-serine catabolic process"/>
    <property type="evidence" value="ECO:0007669"/>
    <property type="project" value="TreeGrafter"/>
</dbReference>
<name>A0A395J774_9HELO</name>
<sequence>MNDIYIQHVHQTNPIPTESAHQLHDSRKTSGNVLLHSISFYHRLIYTPPLTGARLSRLRLESSYQNTQDNGIDKVASWRWIWTGQYRRLDGDRGRKHSPLLLEYKNKGRAVNVLYSFPITSGVVDRLSKVSTALGPNGLSLMIDHPSQLRSVTAIRDKTNIPPLIFVKIDMGGHRAGVIPGSDICSQLISSVISLASLHPDGCPRLSPPRIRSPSHYIGRSSLGSCYQIALVLSVGATPTSSAIRNLLLPTTSVESTNEIAALKATIGTIRDVDCEIEIHAGVYPMLDMQQLATHALPEDILSWSSVAITILAEVASIYPPRGESGSPEALITAGSLAIGREPCKAYPVGEFSHHGIALHLSCPIQALKVTLAGKFPASPKSMAYWLTRVKTIRNSQSDKKFVSGLITHVSQVAGYGWYLIVDGEGKEDEIVDVWVRWRGW</sequence>
<organism evidence="1 2">
    <name type="scientific">Monilinia fructigena</name>
    <dbReference type="NCBI Taxonomy" id="38457"/>
    <lineage>
        <taxon>Eukaryota</taxon>
        <taxon>Fungi</taxon>
        <taxon>Dikarya</taxon>
        <taxon>Ascomycota</taxon>
        <taxon>Pezizomycotina</taxon>
        <taxon>Leotiomycetes</taxon>
        <taxon>Helotiales</taxon>
        <taxon>Sclerotiniaceae</taxon>
        <taxon>Monilinia</taxon>
    </lineage>
</organism>
<dbReference type="Gene3D" id="3.20.20.10">
    <property type="entry name" value="Alanine racemase"/>
    <property type="match status" value="1"/>
</dbReference>
<dbReference type="OrthoDB" id="20198at2759"/>
<gene>
    <name evidence="1" type="ORF">DID88_008828</name>
</gene>
<dbReference type="Proteomes" id="UP000249056">
    <property type="component" value="Unassembled WGS sequence"/>
</dbReference>
<dbReference type="SUPFAM" id="SSF51419">
    <property type="entry name" value="PLP-binding barrel"/>
    <property type="match status" value="1"/>
</dbReference>
<evidence type="ECO:0000313" key="1">
    <source>
        <dbReference type="EMBL" id="RAL68116.1"/>
    </source>
</evidence>
<proteinExistence type="predicted"/>
<dbReference type="InterPro" id="IPR051466">
    <property type="entry name" value="D-amino_acid_metab_enzyme"/>
</dbReference>
<dbReference type="EMBL" id="QKRW01000002">
    <property type="protein sequence ID" value="RAL68116.1"/>
    <property type="molecule type" value="Genomic_DNA"/>
</dbReference>
<dbReference type="Gene3D" id="2.40.37.20">
    <property type="entry name" value="D-serine dehydratase-like domain"/>
    <property type="match status" value="1"/>
</dbReference>
<dbReference type="GO" id="GO:0008721">
    <property type="term" value="F:D-serine ammonia-lyase activity"/>
    <property type="evidence" value="ECO:0007669"/>
    <property type="project" value="TreeGrafter"/>
</dbReference>
<reference evidence="1 2" key="1">
    <citation type="submission" date="2018-06" db="EMBL/GenBank/DDBJ databases">
        <title>Genome Sequence of the Brown Rot Fungal Pathogen Monilinia fructigena.</title>
        <authorList>
            <person name="Landi L."/>
            <person name="De Miccolis Angelini R.M."/>
            <person name="Pollastro S."/>
            <person name="Abate D."/>
            <person name="Faretra F."/>
            <person name="Romanazzi G."/>
        </authorList>
    </citation>
    <scope>NUCLEOTIDE SEQUENCE [LARGE SCALE GENOMIC DNA]</scope>
    <source>
        <strain evidence="1 2">Mfrg269</strain>
    </source>
</reference>
<dbReference type="InterPro" id="IPR042208">
    <property type="entry name" value="D-ser_dehydrat-like_sf"/>
</dbReference>
<dbReference type="PANTHER" id="PTHR28004">
    <property type="entry name" value="ZGC:162816-RELATED"/>
    <property type="match status" value="1"/>
</dbReference>
<dbReference type="InterPro" id="IPR029066">
    <property type="entry name" value="PLP-binding_barrel"/>
</dbReference>
<keyword evidence="2" id="KW-1185">Reference proteome</keyword>
<dbReference type="PANTHER" id="PTHR28004:SF2">
    <property type="entry name" value="D-SERINE DEHYDRATASE"/>
    <property type="match status" value="1"/>
</dbReference>
<dbReference type="AlphaFoldDB" id="A0A395J774"/>
<evidence type="ECO:0000313" key="2">
    <source>
        <dbReference type="Proteomes" id="UP000249056"/>
    </source>
</evidence>
<accession>A0A395J774</accession>
<protein>
    <submittedName>
        <fullName evidence="1">Uncharacterized protein</fullName>
    </submittedName>
</protein>